<feature type="compositionally biased region" description="Basic and acidic residues" evidence="1">
    <location>
        <begin position="53"/>
        <end position="81"/>
    </location>
</feature>
<protein>
    <submittedName>
        <fullName evidence="2">Uncharacterized protein</fullName>
    </submittedName>
</protein>
<feature type="compositionally biased region" description="Basic and acidic residues" evidence="1">
    <location>
        <begin position="22"/>
        <end position="33"/>
    </location>
</feature>
<organism evidence="2 3">
    <name type="scientific">Pleurodeles waltl</name>
    <name type="common">Iberian ribbed newt</name>
    <dbReference type="NCBI Taxonomy" id="8319"/>
    <lineage>
        <taxon>Eukaryota</taxon>
        <taxon>Metazoa</taxon>
        <taxon>Chordata</taxon>
        <taxon>Craniata</taxon>
        <taxon>Vertebrata</taxon>
        <taxon>Euteleostomi</taxon>
        <taxon>Amphibia</taxon>
        <taxon>Batrachia</taxon>
        <taxon>Caudata</taxon>
        <taxon>Salamandroidea</taxon>
        <taxon>Salamandridae</taxon>
        <taxon>Pleurodelinae</taxon>
        <taxon>Pleurodeles</taxon>
    </lineage>
</organism>
<dbReference type="Proteomes" id="UP001066276">
    <property type="component" value="Chromosome 4_1"/>
</dbReference>
<feature type="region of interest" description="Disordered" evidence="1">
    <location>
        <begin position="94"/>
        <end position="180"/>
    </location>
</feature>
<dbReference type="AlphaFoldDB" id="A0AAV7T9D9"/>
<feature type="compositionally biased region" description="Basic residues" evidence="1">
    <location>
        <begin position="157"/>
        <end position="166"/>
    </location>
</feature>
<name>A0AAV7T9D9_PLEWA</name>
<evidence type="ECO:0000256" key="1">
    <source>
        <dbReference type="SAM" id="MobiDB-lite"/>
    </source>
</evidence>
<feature type="compositionally biased region" description="Polar residues" evidence="1">
    <location>
        <begin position="35"/>
        <end position="51"/>
    </location>
</feature>
<feature type="region of interest" description="Disordered" evidence="1">
    <location>
        <begin position="1"/>
        <end position="81"/>
    </location>
</feature>
<dbReference type="EMBL" id="JANPWB010000007">
    <property type="protein sequence ID" value="KAJ1172599.1"/>
    <property type="molecule type" value="Genomic_DNA"/>
</dbReference>
<keyword evidence="3" id="KW-1185">Reference proteome</keyword>
<evidence type="ECO:0000313" key="3">
    <source>
        <dbReference type="Proteomes" id="UP001066276"/>
    </source>
</evidence>
<evidence type="ECO:0000313" key="2">
    <source>
        <dbReference type="EMBL" id="KAJ1172599.1"/>
    </source>
</evidence>
<accession>A0AAV7T9D9</accession>
<gene>
    <name evidence="2" type="ORF">NDU88_004444</name>
</gene>
<proteinExistence type="predicted"/>
<feature type="compositionally biased region" description="Basic and acidic residues" evidence="1">
    <location>
        <begin position="94"/>
        <end position="114"/>
    </location>
</feature>
<sequence>MAKEGSDGHPVGKRATGGSIKDCGEGHIDKAKNLEWQTRQSDNLTAHNNTQEQEERAKETHNLVKECPESSGRKGIVREETRIATGEDVNKDWTFETGKAENDGRTIDWSKDGGDTFYSLTEKSEAASSGYDLNEEDGSSSSEAESLSPAVGPTVRPQRRHSKRIMSRTGSAGIADSPEG</sequence>
<feature type="compositionally biased region" description="Low complexity" evidence="1">
    <location>
        <begin position="139"/>
        <end position="148"/>
    </location>
</feature>
<comment type="caution">
    <text evidence="2">The sequence shown here is derived from an EMBL/GenBank/DDBJ whole genome shotgun (WGS) entry which is preliminary data.</text>
</comment>
<reference evidence="2" key="1">
    <citation type="journal article" date="2022" name="bioRxiv">
        <title>Sequencing and chromosome-scale assembly of the giantPleurodeles waltlgenome.</title>
        <authorList>
            <person name="Brown T."/>
            <person name="Elewa A."/>
            <person name="Iarovenko S."/>
            <person name="Subramanian E."/>
            <person name="Araus A.J."/>
            <person name="Petzold A."/>
            <person name="Susuki M."/>
            <person name="Suzuki K.-i.T."/>
            <person name="Hayashi T."/>
            <person name="Toyoda A."/>
            <person name="Oliveira C."/>
            <person name="Osipova E."/>
            <person name="Leigh N.D."/>
            <person name="Simon A."/>
            <person name="Yun M.H."/>
        </authorList>
    </citation>
    <scope>NUCLEOTIDE SEQUENCE</scope>
    <source>
        <strain evidence="2">20211129_DDA</strain>
        <tissue evidence="2">Liver</tissue>
    </source>
</reference>